<evidence type="ECO:0000313" key="2">
    <source>
        <dbReference type="Proteomes" id="UP001196413"/>
    </source>
</evidence>
<protein>
    <submittedName>
        <fullName evidence="1">Uncharacterized protein</fullName>
    </submittedName>
</protein>
<comment type="caution">
    <text evidence="1">The sequence shown here is derived from an EMBL/GenBank/DDBJ whole genome shotgun (WGS) entry which is preliminary data.</text>
</comment>
<dbReference type="Proteomes" id="UP001196413">
    <property type="component" value="Unassembled WGS sequence"/>
</dbReference>
<reference evidence="1" key="1">
    <citation type="submission" date="2021-06" db="EMBL/GenBank/DDBJ databases">
        <title>Parelaphostrongylus tenuis whole genome reference sequence.</title>
        <authorList>
            <person name="Garwood T.J."/>
            <person name="Larsen P.A."/>
            <person name="Fountain-Jones N.M."/>
            <person name="Garbe J.R."/>
            <person name="Macchietto M.G."/>
            <person name="Kania S.A."/>
            <person name="Gerhold R.W."/>
            <person name="Richards J.E."/>
            <person name="Wolf T.M."/>
        </authorList>
    </citation>
    <scope>NUCLEOTIDE SEQUENCE</scope>
    <source>
        <strain evidence="1">MNPRO001-30</strain>
        <tissue evidence="1">Meninges</tissue>
    </source>
</reference>
<organism evidence="1 2">
    <name type="scientific">Parelaphostrongylus tenuis</name>
    <name type="common">Meningeal worm</name>
    <dbReference type="NCBI Taxonomy" id="148309"/>
    <lineage>
        <taxon>Eukaryota</taxon>
        <taxon>Metazoa</taxon>
        <taxon>Ecdysozoa</taxon>
        <taxon>Nematoda</taxon>
        <taxon>Chromadorea</taxon>
        <taxon>Rhabditida</taxon>
        <taxon>Rhabditina</taxon>
        <taxon>Rhabditomorpha</taxon>
        <taxon>Strongyloidea</taxon>
        <taxon>Metastrongylidae</taxon>
        <taxon>Parelaphostrongylus</taxon>
    </lineage>
</organism>
<evidence type="ECO:0000313" key="1">
    <source>
        <dbReference type="EMBL" id="KAJ1358828.1"/>
    </source>
</evidence>
<gene>
    <name evidence="1" type="ORF">KIN20_017356</name>
</gene>
<sequence>MGFGAGCSPGLPLTDHVGAENLTWPLCEKGLQKKVWCFGALYSGNNLPAYSYVRQGELEGPLDSLGDHRRYSDMIMPADYDSHNCKRNEGNIQTALNKYSPRSPILKAFYETCSNSKEDG</sequence>
<name>A0AAD5QNL2_PARTN</name>
<dbReference type="EMBL" id="JAHQIW010003484">
    <property type="protein sequence ID" value="KAJ1358828.1"/>
    <property type="molecule type" value="Genomic_DNA"/>
</dbReference>
<accession>A0AAD5QNL2</accession>
<proteinExistence type="predicted"/>
<dbReference type="AlphaFoldDB" id="A0AAD5QNL2"/>
<keyword evidence="2" id="KW-1185">Reference proteome</keyword>